<reference evidence="1" key="1">
    <citation type="journal article" date="2019" name="bioRxiv">
        <title>The Genome of the Zebra Mussel, Dreissena polymorpha: A Resource for Invasive Species Research.</title>
        <authorList>
            <person name="McCartney M.A."/>
            <person name="Auch B."/>
            <person name="Kono T."/>
            <person name="Mallez S."/>
            <person name="Zhang Y."/>
            <person name="Obille A."/>
            <person name="Becker A."/>
            <person name="Abrahante J.E."/>
            <person name="Garbe J."/>
            <person name="Badalamenti J.P."/>
            <person name="Herman A."/>
            <person name="Mangelson H."/>
            <person name="Liachko I."/>
            <person name="Sullivan S."/>
            <person name="Sone E.D."/>
            <person name="Koren S."/>
            <person name="Silverstein K.A.T."/>
            <person name="Beckman K.B."/>
            <person name="Gohl D.M."/>
        </authorList>
    </citation>
    <scope>NUCLEOTIDE SEQUENCE</scope>
    <source>
        <strain evidence="1">Duluth1</strain>
        <tissue evidence="1">Whole animal</tissue>
    </source>
</reference>
<evidence type="ECO:0000313" key="1">
    <source>
        <dbReference type="EMBL" id="KAH3696950.1"/>
    </source>
</evidence>
<accession>A0A9D3YB05</accession>
<proteinExistence type="predicted"/>
<organism evidence="1 2">
    <name type="scientific">Dreissena polymorpha</name>
    <name type="common">Zebra mussel</name>
    <name type="synonym">Mytilus polymorpha</name>
    <dbReference type="NCBI Taxonomy" id="45954"/>
    <lineage>
        <taxon>Eukaryota</taxon>
        <taxon>Metazoa</taxon>
        <taxon>Spiralia</taxon>
        <taxon>Lophotrochozoa</taxon>
        <taxon>Mollusca</taxon>
        <taxon>Bivalvia</taxon>
        <taxon>Autobranchia</taxon>
        <taxon>Heteroconchia</taxon>
        <taxon>Euheterodonta</taxon>
        <taxon>Imparidentia</taxon>
        <taxon>Neoheterodontei</taxon>
        <taxon>Myida</taxon>
        <taxon>Dreissenoidea</taxon>
        <taxon>Dreissenidae</taxon>
        <taxon>Dreissena</taxon>
    </lineage>
</organism>
<name>A0A9D3YB05_DREPO</name>
<dbReference type="AlphaFoldDB" id="A0A9D3YB05"/>
<dbReference type="Proteomes" id="UP000828390">
    <property type="component" value="Unassembled WGS sequence"/>
</dbReference>
<dbReference type="EMBL" id="JAIWYP010000016">
    <property type="protein sequence ID" value="KAH3696950.1"/>
    <property type="molecule type" value="Genomic_DNA"/>
</dbReference>
<gene>
    <name evidence="1" type="ORF">DPMN_084432</name>
</gene>
<sequence length="238" mass="26507">MMESPCVCLFVSVCVCARIRAFVRSCVLVCVFACVHFGIYEALAAYLRLHYGKPEYPGKNPPDMVTTNQAHVLPGTGIGPRSPSWNTLLFEMRKDGHILLAICLFLFENAICSVSVPFERGPGPWSEPGDPGLLKFQYYCKFRAPQVGLVAARSATLLVRFNQDVQDIVNWNMIITSPAIANRPAKVFVLTNEPNQDFTNFTWSFHAIWKGVIDYGPPVRSSPTEPTGKNMTEMVEGK</sequence>
<evidence type="ECO:0000313" key="2">
    <source>
        <dbReference type="Proteomes" id="UP000828390"/>
    </source>
</evidence>
<comment type="caution">
    <text evidence="1">The sequence shown here is derived from an EMBL/GenBank/DDBJ whole genome shotgun (WGS) entry which is preliminary data.</text>
</comment>
<protein>
    <submittedName>
        <fullName evidence="1">Uncharacterized protein</fullName>
    </submittedName>
</protein>
<reference evidence="1" key="2">
    <citation type="submission" date="2020-11" db="EMBL/GenBank/DDBJ databases">
        <authorList>
            <person name="McCartney M.A."/>
            <person name="Auch B."/>
            <person name="Kono T."/>
            <person name="Mallez S."/>
            <person name="Becker A."/>
            <person name="Gohl D.M."/>
            <person name="Silverstein K.A.T."/>
            <person name="Koren S."/>
            <person name="Bechman K.B."/>
            <person name="Herman A."/>
            <person name="Abrahante J.E."/>
            <person name="Garbe J."/>
        </authorList>
    </citation>
    <scope>NUCLEOTIDE SEQUENCE</scope>
    <source>
        <strain evidence="1">Duluth1</strain>
        <tissue evidence="1">Whole animal</tissue>
    </source>
</reference>
<keyword evidence="2" id="KW-1185">Reference proteome</keyword>